<keyword evidence="3" id="KW-1185">Reference proteome</keyword>
<proteinExistence type="predicted"/>
<evidence type="ECO:0000313" key="3">
    <source>
        <dbReference type="Proteomes" id="UP001157069"/>
    </source>
</evidence>
<evidence type="ECO:0008006" key="4">
    <source>
        <dbReference type="Google" id="ProtNLM"/>
    </source>
</evidence>
<evidence type="ECO:0000256" key="1">
    <source>
        <dbReference type="SAM" id="MobiDB-lite"/>
    </source>
</evidence>
<reference evidence="3" key="1">
    <citation type="journal article" date="2019" name="Int. J. Syst. Evol. Microbiol.">
        <title>The Global Catalogue of Microorganisms (GCM) 10K type strain sequencing project: providing services to taxonomists for standard genome sequencing and annotation.</title>
        <authorList>
            <consortium name="The Broad Institute Genomics Platform"/>
            <consortium name="The Broad Institute Genome Sequencing Center for Infectious Disease"/>
            <person name="Wu L."/>
            <person name="Ma J."/>
        </authorList>
    </citation>
    <scope>NUCLEOTIDE SEQUENCE [LARGE SCALE GENOMIC DNA]</scope>
    <source>
        <strain evidence="3">NBRC 108755</strain>
    </source>
</reference>
<dbReference type="EMBL" id="BSVA01000001">
    <property type="protein sequence ID" value="GMA92402.1"/>
    <property type="molecule type" value="Genomic_DNA"/>
</dbReference>
<organism evidence="2 3">
    <name type="scientific">Homoserinibacter gongjuensis</name>
    <dbReference type="NCBI Taxonomy" id="1162968"/>
    <lineage>
        <taxon>Bacteria</taxon>
        <taxon>Bacillati</taxon>
        <taxon>Actinomycetota</taxon>
        <taxon>Actinomycetes</taxon>
        <taxon>Micrococcales</taxon>
        <taxon>Microbacteriaceae</taxon>
        <taxon>Homoserinibacter</taxon>
    </lineage>
</organism>
<gene>
    <name evidence="2" type="ORF">GCM10025869_29310</name>
</gene>
<name>A0ABQ6K0E5_9MICO</name>
<accession>A0ABQ6K0E5</accession>
<dbReference type="Proteomes" id="UP001157069">
    <property type="component" value="Unassembled WGS sequence"/>
</dbReference>
<comment type="caution">
    <text evidence="2">The sequence shown here is derived from an EMBL/GenBank/DDBJ whole genome shotgun (WGS) entry which is preliminary data.</text>
</comment>
<protein>
    <recommendedName>
        <fullName evidence="4">DUF4439 domain-containing protein</fullName>
    </recommendedName>
</protein>
<evidence type="ECO:0000313" key="2">
    <source>
        <dbReference type="EMBL" id="GMA92402.1"/>
    </source>
</evidence>
<sequence>MLVDLGHAELFAPGSPEAVLARLGAVARDRDAVRALAGDVLQRVAGSRARAAHVLADAIEETPAAALVATLGDGLVDLAAAVPVARLDPPSLDPSARQSQAMRLVPVVQDEVTAEPEADSTVRSQRYAAVSARVSARARALRARLDALPTARRRLVVAGGAAVAAGAVLLALPTAADAQGSRPAGELRPAAASPEVTEPPPAEPRETATDVVIAGDDPVAAALALLERRAGCFAELSVLCLEHVDQQGSSALTADRAAIQQLRDGDEADYATAEADAARLVERLGDSALVEVGPQTAPASLLLMRSEAGWRIRDWVASGID</sequence>
<dbReference type="RefSeq" id="WP_284301135.1">
    <property type="nucleotide sequence ID" value="NZ_BSVA01000001.1"/>
</dbReference>
<feature type="region of interest" description="Disordered" evidence="1">
    <location>
        <begin position="178"/>
        <end position="207"/>
    </location>
</feature>